<dbReference type="EMBL" id="CP030840">
    <property type="protein sequence ID" value="AXC10322.1"/>
    <property type="molecule type" value="Genomic_DNA"/>
</dbReference>
<keyword evidence="6" id="KW-1185">Reference proteome</keyword>
<gene>
    <name evidence="5" type="ORF">ACPOL_0971</name>
</gene>
<evidence type="ECO:0000256" key="1">
    <source>
        <dbReference type="SAM" id="MobiDB-lite"/>
    </source>
</evidence>
<dbReference type="SUPFAM" id="SSF63829">
    <property type="entry name" value="Calcium-dependent phosphotriesterase"/>
    <property type="match status" value="1"/>
</dbReference>
<dbReference type="InterPro" id="IPR032109">
    <property type="entry name" value="Big_3_5"/>
</dbReference>
<name>A0A2Z5FUC6_9BACT</name>
<dbReference type="Pfam" id="PF13290">
    <property type="entry name" value="CHB_HEX_C_1"/>
    <property type="match status" value="1"/>
</dbReference>
<evidence type="ECO:0000313" key="5">
    <source>
        <dbReference type="EMBL" id="AXC10322.1"/>
    </source>
</evidence>
<organism evidence="5 6">
    <name type="scientific">Acidisarcina polymorpha</name>
    <dbReference type="NCBI Taxonomy" id="2211140"/>
    <lineage>
        <taxon>Bacteria</taxon>
        <taxon>Pseudomonadati</taxon>
        <taxon>Acidobacteriota</taxon>
        <taxon>Terriglobia</taxon>
        <taxon>Terriglobales</taxon>
        <taxon>Acidobacteriaceae</taxon>
        <taxon>Acidisarcina</taxon>
    </lineage>
</organism>
<evidence type="ECO:0000259" key="2">
    <source>
        <dbReference type="Pfam" id="PF13290"/>
    </source>
</evidence>
<dbReference type="Pfam" id="PF16640">
    <property type="entry name" value="Big_3_5"/>
    <property type="match status" value="2"/>
</dbReference>
<dbReference type="PANTHER" id="PTHR35580:SF1">
    <property type="entry name" value="PHYTASE-LIKE DOMAIN-CONTAINING PROTEIN"/>
    <property type="match status" value="1"/>
</dbReference>
<reference evidence="5 6" key="1">
    <citation type="journal article" date="2018" name="Front. Microbiol.">
        <title>Hydrolytic Capabilities as a Key to Environmental Success: Chitinolytic and Cellulolytic Acidobacteria From Acidic Sub-arctic Soils and Boreal Peatlands.</title>
        <authorList>
            <person name="Belova S.E."/>
            <person name="Ravin N.V."/>
            <person name="Pankratov T.A."/>
            <person name="Rakitin A.L."/>
            <person name="Ivanova A.A."/>
            <person name="Beletsky A.V."/>
            <person name="Mardanov A.V."/>
            <person name="Sinninghe Damste J.S."/>
            <person name="Dedysh S.N."/>
        </authorList>
    </citation>
    <scope>NUCLEOTIDE SEQUENCE [LARGE SCALE GENOMIC DNA]</scope>
    <source>
        <strain evidence="5 6">SBC82</strain>
    </source>
</reference>
<evidence type="ECO:0000313" key="6">
    <source>
        <dbReference type="Proteomes" id="UP000253606"/>
    </source>
</evidence>
<dbReference type="PANTHER" id="PTHR35580">
    <property type="entry name" value="CELL SURFACE GLYCOPROTEIN (S-LAYER PROTEIN)-LIKE PROTEIN"/>
    <property type="match status" value="1"/>
</dbReference>
<accession>A0A2Z5FUC6</accession>
<dbReference type="KEGG" id="abas:ACPOL_0971"/>
<evidence type="ECO:0000259" key="3">
    <source>
        <dbReference type="Pfam" id="PF16640"/>
    </source>
</evidence>
<feature type="domain" description="GH29D-like beta-sandwich" evidence="2">
    <location>
        <begin position="918"/>
        <end position="981"/>
    </location>
</feature>
<dbReference type="InterPro" id="IPR057708">
    <property type="entry name" value="DUF7948"/>
</dbReference>
<feature type="domain" description="DUF7948" evidence="4">
    <location>
        <begin position="98"/>
        <end position="315"/>
    </location>
</feature>
<feature type="domain" description="Bacterial Ig-like" evidence="3">
    <location>
        <begin position="818"/>
        <end position="906"/>
    </location>
</feature>
<dbReference type="Proteomes" id="UP000253606">
    <property type="component" value="Chromosome"/>
</dbReference>
<dbReference type="InterPro" id="IPR052918">
    <property type="entry name" value="Motility_Chemotaxis_Reg"/>
</dbReference>
<dbReference type="Pfam" id="PF06739">
    <property type="entry name" value="SBBP"/>
    <property type="match status" value="5"/>
</dbReference>
<dbReference type="Gene3D" id="2.60.40.10">
    <property type="entry name" value="Immunoglobulins"/>
    <property type="match status" value="2"/>
</dbReference>
<evidence type="ECO:0000259" key="4">
    <source>
        <dbReference type="Pfam" id="PF25778"/>
    </source>
</evidence>
<dbReference type="AlphaFoldDB" id="A0A2Z5FUC6"/>
<dbReference type="InterPro" id="IPR059177">
    <property type="entry name" value="GH29D-like_dom"/>
</dbReference>
<dbReference type="Gene3D" id="2.120.10.30">
    <property type="entry name" value="TolB, C-terminal domain"/>
    <property type="match status" value="1"/>
</dbReference>
<feature type="region of interest" description="Disordered" evidence="1">
    <location>
        <begin position="1"/>
        <end position="28"/>
    </location>
</feature>
<dbReference type="InterPro" id="IPR010620">
    <property type="entry name" value="SBBP_repeat"/>
</dbReference>
<sequence>MSANPPLPSTLNFSKGNQQPFAKAASAPRSSQGATMKIFLPVVFSLLAIGPLAMDAQGVDSSTTATASQKLTSSRLVSSAKAVSPTIKADYGKLPLSFEANQGQSDPQVKFLSRGQRYSLFITDSAAVLALTKELPSQPKPAALGGNAGFEKAANIKSDVVRMELAGAARGMQVSGVDPLPGKVNYFFGKDSSKWHSNVPTYAKVKYSNVYPGIDLVYYGNQQQLEYDFIVAPRANPKQARLHFAGASKLKLNCGGDLEIIAKDGEIAFHKPVVYQLKDGQRQRIEGGFHLLANNTIGFTLANYDHSRELVIDPVLAYSTYLGGSGTSQATAIAVDANGEAYVTGDAYSSDFPVTAAAFQTTFQSSFEGRVAFVTKFNPAGTALIYSTFIAPGSPTGIKVDKEGNAYLTGIASSEYFPVTEGAFQTVDKCPFSQRVFCSIGFISKLNPKGSALIYSTYLGGTGNPSPSGYPFDTPNAIAIDLAGNAYVTGTAVSSDFPVTSNAFQKKQNCTHSVNSCSNAFVTQLNATGSALVYSTYLGGSGVASGTAIAVNVAGSAFVTGSTTPEFPVTAEAFQRVLPGSQSFVTRLNPGGSSLAYSTLLGDAGGGETDAAGIAVDSASNAYVTGLTYGADFPVTGHAYQKVNRALANSGYDSFISKLNPSGSGLVYSTYLGGGALPYDQIRYYGDAAAGIVIDRLGNAFVTGWALSSDFPVTSDALKKTNSNSSDSFVTVFNSNGSGLIYSTYFGGDPIYNGPDATTSIAVDGLGNAYIAGYESSYDFPTTPGAFQVVNPAEKDLEASRTAFTAKFAFHGATTTTVTSNHSSAPVGEEVAFTAHVEPLGESGIQTGGISWKVDGQVIAHSPLDGNGDATYSTGSLSAGPHLIVAAYLGEPDVYSASSGTITVTANQVATPTFPKLGGTYPTGETIKIETSTAGASIYYTTNGITPTTASTKYTGPLLISETSTVKAIAVASGYANSPVASATYTITPGAITTTTTLISSANPSTAGNPVKFTATVIAASGPAPTGTVTFKNGGVVLGSAPLTDGTASLTASNLALDGNAIAAIYTGTATDAASAATLTQQVR</sequence>
<dbReference type="Pfam" id="PF25778">
    <property type="entry name" value="DUF7948"/>
    <property type="match status" value="1"/>
</dbReference>
<proteinExistence type="predicted"/>
<feature type="domain" description="Bacterial Ig-like" evidence="3">
    <location>
        <begin position="1000"/>
        <end position="1083"/>
    </location>
</feature>
<feature type="compositionally biased region" description="Polar residues" evidence="1">
    <location>
        <begin position="9"/>
        <end position="20"/>
    </location>
</feature>
<dbReference type="InterPro" id="IPR013783">
    <property type="entry name" value="Ig-like_fold"/>
</dbReference>
<protein>
    <submittedName>
        <fullName evidence="5">Cell surface protein</fullName>
    </submittedName>
</protein>
<dbReference type="InterPro" id="IPR011042">
    <property type="entry name" value="6-blade_b-propeller_TolB-like"/>
</dbReference>